<dbReference type="OrthoDB" id="573055at2"/>
<organism evidence="1 2">
    <name type="scientific">Ascidiaceihabitans donghaensis</name>
    <dbReference type="NCBI Taxonomy" id="1510460"/>
    <lineage>
        <taxon>Bacteria</taxon>
        <taxon>Pseudomonadati</taxon>
        <taxon>Pseudomonadota</taxon>
        <taxon>Alphaproteobacteria</taxon>
        <taxon>Rhodobacterales</taxon>
        <taxon>Paracoccaceae</taxon>
        <taxon>Ascidiaceihabitans</taxon>
    </lineage>
</organism>
<evidence type="ECO:0000313" key="2">
    <source>
        <dbReference type="Proteomes" id="UP000244880"/>
    </source>
</evidence>
<reference evidence="1 2" key="1">
    <citation type="submission" date="2018-03" db="EMBL/GenBank/DDBJ databases">
        <authorList>
            <person name="Keele B.F."/>
        </authorList>
    </citation>
    <scope>NUCLEOTIDE SEQUENCE [LARGE SCALE GENOMIC DNA]</scope>
    <source>
        <strain evidence="1 2">CECT 8599</strain>
    </source>
</reference>
<gene>
    <name evidence="1" type="ORF">ASD8599_03639</name>
</gene>
<dbReference type="RefSeq" id="WP_108829785.1">
    <property type="nucleotide sequence ID" value="NZ_OMOR01000001.1"/>
</dbReference>
<keyword evidence="2" id="KW-1185">Reference proteome</keyword>
<dbReference type="EMBL" id="OMOR01000001">
    <property type="protein sequence ID" value="SPH22892.1"/>
    <property type="molecule type" value="Genomic_DNA"/>
</dbReference>
<dbReference type="Proteomes" id="UP000244880">
    <property type="component" value="Unassembled WGS sequence"/>
</dbReference>
<accession>A0A2R8BIN5</accession>
<name>A0A2R8BIN5_9RHOB</name>
<dbReference type="AlphaFoldDB" id="A0A2R8BIN5"/>
<sequence>MKYILAVLALTTAAAAEPPKITKVTAIELGGTWRFDVTIAHPDTGWDHYADGWRVLDMNGKELGMRVLGHPHVNEQPFTRSLSGVAVPEGTRQVQIQARDLPGGWNETTTIVDLN</sequence>
<proteinExistence type="predicted"/>
<evidence type="ECO:0000313" key="1">
    <source>
        <dbReference type="EMBL" id="SPH22892.1"/>
    </source>
</evidence>
<protein>
    <submittedName>
        <fullName evidence="1">Uncharacterized protein</fullName>
    </submittedName>
</protein>